<protein>
    <recommendedName>
        <fullName evidence="4">MG2 domain-containing protein</fullName>
    </recommendedName>
</protein>
<dbReference type="RefSeq" id="WP_310003967.1">
    <property type="nucleotide sequence ID" value="NZ_JAVDTX010000001.1"/>
</dbReference>
<keyword evidence="1" id="KW-0732">Signal</keyword>
<proteinExistence type="predicted"/>
<evidence type="ECO:0000313" key="2">
    <source>
        <dbReference type="EMBL" id="MDR6844010.1"/>
    </source>
</evidence>
<evidence type="ECO:0008006" key="4">
    <source>
        <dbReference type="Google" id="ProtNLM"/>
    </source>
</evidence>
<evidence type="ECO:0000256" key="1">
    <source>
        <dbReference type="SAM" id="SignalP"/>
    </source>
</evidence>
<gene>
    <name evidence="2" type="ORF">J2W95_000690</name>
</gene>
<feature type="chain" id="PRO_5045920371" description="MG2 domain-containing protein" evidence="1">
    <location>
        <begin position="23"/>
        <end position="587"/>
    </location>
</feature>
<dbReference type="EMBL" id="JAVDTX010000001">
    <property type="protein sequence ID" value="MDR6844010.1"/>
    <property type="molecule type" value="Genomic_DNA"/>
</dbReference>
<sequence>MGRLKHLVLFALLCSNFQKVTAQQISSQSEKQNFNSDETVFLSTNATTFVTGETLYYKLNCLKLSNKTPSNLSKIAYVELVDSDKKTVFKNKIYLEDTKGQGDYFVPTTIKTGNYKLIGYTNWMLNQTITPFFQIDVVIINPFQTAENQTATNIPAPNTAIGDTPILPIQQTQRVETNDYLKLNLNKKAFANREEVNVNVATLNEVAKNGNYSFSVRKLEDLPSTKRTTAEEFSKIIPKIEPINKANKIVLPELRGEMITGKIISKSNTNDIQNINIGLSIPGKTFAFKVVKTDKNGNFIFNLDKPYYNSAVNIQVIDDKRSNYTIVLENPSTIDYSKLSFQPNINLTPTLSETLLNRSIASQIENAYYSNKRDSILKIKSISAFYEPIAKEYILDDFSRFPTLKETAVEIVKEMYYEQKDKKYTLHLRDASIYTQSPEPALVLIDGLLLQDTSELFEYNMKNVFKISVIPGLYYLGPKAFNGLISFTTKTQDFISKQSGSYILDASVLRPSITKEYYTPDYTDKSKNERIPDYRYQLLWLPQLTLASTENPISFYTSDVTGTFEITLEGFTDQGIPVSLKDTFEVQ</sequence>
<feature type="signal peptide" evidence="1">
    <location>
        <begin position="1"/>
        <end position="22"/>
    </location>
</feature>
<name>A0ABU1S1H4_9FLAO</name>
<dbReference type="Proteomes" id="UP001261871">
    <property type="component" value="Unassembled WGS sequence"/>
</dbReference>
<organism evidence="2 3">
    <name type="scientific">Flavobacterium granuli</name>
    <dbReference type="NCBI Taxonomy" id="280093"/>
    <lineage>
        <taxon>Bacteria</taxon>
        <taxon>Pseudomonadati</taxon>
        <taxon>Bacteroidota</taxon>
        <taxon>Flavobacteriia</taxon>
        <taxon>Flavobacteriales</taxon>
        <taxon>Flavobacteriaceae</taxon>
        <taxon>Flavobacterium</taxon>
    </lineage>
</organism>
<reference evidence="2 3" key="1">
    <citation type="submission" date="2023-07" db="EMBL/GenBank/DDBJ databases">
        <title>Sorghum-associated microbial communities from plants grown in Nebraska, USA.</title>
        <authorList>
            <person name="Schachtman D."/>
        </authorList>
    </citation>
    <scope>NUCLEOTIDE SEQUENCE [LARGE SCALE GENOMIC DNA]</scope>
    <source>
        <strain evidence="2 3">BE124</strain>
    </source>
</reference>
<accession>A0ABU1S1H4</accession>
<keyword evidence="3" id="KW-1185">Reference proteome</keyword>
<evidence type="ECO:0000313" key="3">
    <source>
        <dbReference type="Proteomes" id="UP001261871"/>
    </source>
</evidence>
<comment type="caution">
    <text evidence="2">The sequence shown here is derived from an EMBL/GenBank/DDBJ whole genome shotgun (WGS) entry which is preliminary data.</text>
</comment>